<evidence type="ECO:0000313" key="2">
    <source>
        <dbReference type="Proteomes" id="UP000186323"/>
    </source>
</evidence>
<reference evidence="2" key="1">
    <citation type="submission" date="2016-10" db="EMBL/GenBank/DDBJ databases">
        <authorList>
            <person name="Wegmann U."/>
        </authorList>
    </citation>
    <scope>NUCLEOTIDE SEQUENCE [LARGE SCALE GENOMIC DNA]</scope>
</reference>
<proteinExistence type="predicted"/>
<dbReference type="EMBL" id="LT630450">
    <property type="protein sequence ID" value="SFV73133.1"/>
    <property type="molecule type" value="Genomic_DNA"/>
</dbReference>
<dbReference type="Proteomes" id="UP000186323">
    <property type="component" value="Chromosome I"/>
</dbReference>
<sequence length="76" mass="7938">MGSRRCTPAACSPAVRRPCRSPSLPVAAAFGPSGKARFRRCRAALVPPAAFSRGKAGQGGLSCRPFLDFANVFAET</sequence>
<name>A0A1K1LEK8_9BACT</name>
<keyword evidence="2" id="KW-1185">Reference proteome</keyword>
<evidence type="ECO:0000313" key="1">
    <source>
        <dbReference type="EMBL" id="SFV73133.1"/>
    </source>
</evidence>
<protein>
    <submittedName>
        <fullName evidence="1">Uncharacterized protein</fullName>
    </submittedName>
</protein>
<dbReference type="KEGG" id="dpg:DESPIGER_1283"/>
<organism evidence="1 2">
    <name type="scientific">Desulfovibrio piger</name>
    <dbReference type="NCBI Taxonomy" id="901"/>
    <lineage>
        <taxon>Bacteria</taxon>
        <taxon>Pseudomonadati</taxon>
        <taxon>Thermodesulfobacteriota</taxon>
        <taxon>Desulfovibrionia</taxon>
        <taxon>Desulfovibrionales</taxon>
        <taxon>Desulfovibrionaceae</taxon>
        <taxon>Desulfovibrio</taxon>
    </lineage>
</organism>
<dbReference type="AlphaFoldDB" id="A0A1K1LEK8"/>
<accession>A0A1K1LEK8</accession>
<gene>
    <name evidence="1" type="ORF">DESPIGER_1283</name>
</gene>